<dbReference type="Proteomes" id="UP000239899">
    <property type="component" value="Unassembled WGS sequence"/>
</dbReference>
<comment type="pathway">
    <text evidence="18">Phospholipid metabolism; phosphatidylethanolamine biosynthesis; phosphatidylethanolamine from CDP-diacylglycerol: step 1/2.</text>
</comment>
<keyword evidence="10 18" id="KW-0256">Endoplasmic reticulum</keyword>
<comment type="pathway">
    <text evidence="4">Lipid metabolism.</text>
</comment>
<comment type="similarity">
    <text evidence="5">Belongs to the glycosyltransferase 31 family.</text>
</comment>
<dbReference type="UniPathway" id="UPA00558">
    <property type="reaction ID" value="UER00615"/>
</dbReference>
<organism evidence="21 22">
    <name type="scientific">Chlorella sorokiniana</name>
    <name type="common">Freshwater green alga</name>
    <dbReference type="NCBI Taxonomy" id="3076"/>
    <lineage>
        <taxon>Eukaryota</taxon>
        <taxon>Viridiplantae</taxon>
        <taxon>Chlorophyta</taxon>
        <taxon>core chlorophytes</taxon>
        <taxon>Trebouxiophyceae</taxon>
        <taxon>Chlorellales</taxon>
        <taxon>Chlorellaceae</taxon>
        <taxon>Chlorella clade</taxon>
        <taxon>Chlorella</taxon>
    </lineage>
</organism>
<dbReference type="STRING" id="3076.A0A2P6TSR2"/>
<evidence type="ECO:0000256" key="12">
    <source>
        <dbReference type="ARBA" id="ARBA00022989"/>
    </source>
</evidence>
<evidence type="ECO:0000256" key="1">
    <source>
        <dbReference type="ARBA" id="ARBA00004323"/>
    </source>
</evidence>
<keyword evidence="15 18" id="KW-0472">Membrane</keyword>
<feature type="transmembrane region" description="Helical" evidence="18">
    <location>
        <begin position="424"/>
        <end position="441"/>
    </location>
</feature>
<keyword evidence="13" id="KW-0333">Golgi apparatus</keyword>
<feature type="transmembrane region" description="Helical" evidence="18">
    <location>
        <begin position="599"/>
        <end position="618"/>
    </location>
</feature>
<name>A0A2P6TSR2_CHLSO</name>
<dbReference type="OrthoDB" id="10265393at2759"/>
<keyword evidence="12 18" id="KW-1133">Transmembrane helix</keyword>
<dbReference type="PANTHER" id="PTHR15362:SF7">
    <property type="entry name" value="PHOSPHATIDYLSERINE SYNTHASE 2"/>
    <property type="match status" value="1"/>
</dbReference>
<evidence type="ECO:0000256" key="6">
    <source>
        <dbReference type="ARBA" id="ARBA00022516"/>
    </source>
</evidence>
<dbReference type="GO" id="GO:0006659">
    <property type="term" value="P:phosphatidylserine biosynthetic process"/>
    <property type="evidence" value="ECO:0007669"/>
    <property type="project" value="UniProtKB-UniRule"/>
</dbReference>
<dbReference type="Pfam" id="PF03034">
    <property type="entry name" value="PSS"/>
    <property type="match status" value="1"/>
</dbReference>
<evidence type="ECO:0000256" key="19">
    <source>
        <dbReference type="SAM" id="Coils"/>
    </source>
</evidence>
<keyword evidence="22" id="KW-1185">Reference proteome</keyword>
<evidence type="ECO:0000256" key="8">
    <source>
        <dbReference type="ARBA" id="ARBA00022679"/>
    </source>
</evidence>
<evidence type="ECO:0000256" key="14">
    <source>
        <dbReference type="ARBA" id="ARBA00023098"/>
    </source>
</evidence>
<dbReference type="GO" id="GO:0005789">
    <property type="term" value="C:endoplasmic reticulum membrane"/>
    <property type="evidence" value="ECO:0007669"/>
    <property type="project" value="UniProtKB-SubCell"/>
</dbReference>
<evidence type="ECO:0000256" key="15">
    <source>
        <dbReference type="ARBA" id="ARBA00023136"/>
    </source>
</evidence>
<evidence type="ECO:0000256" key="10">
    <source>
        <dbReference type="ARBA" id="ARBA00022824"/>
    </source>
</evidence>
<keyword evidence="17 18" id="KW-1208">Phospholipid metabolism</keyword>
<dbReference type="InterPro" id="IPR002659">
    <property type="entry name" value="Glyco_trans_31"/>
</dbReference>
<dbReference type="InterPro" id="IPR004277">
    <property type="entry name" value="PSS"/>
</dbReference>
<protein>
    <recommendedName>
        <fullName evidence="18">CDP-diacylglycerol--serine O-phosphatidyltransferase</fullName>
        <ecNumber evidence="18">2.7.8.8</ecNumber>
    </recommendedName>
    <alternativeName>
        <fullName evidence="18">Phosphatidylserine synthase</fullName>
    </alternativeName>
</protein>
<dbReference type="Gene3D" id="3.90.550.50">
    <property type="match status" value="1"/>
</dbReference>
<comment type="subcellular location">
    <subcellularLocation>
        <location evidence="2 18">Endoplasmic reticulum membrane</location>
        <topology evidence="2 18">Multi-pass membrane protein</topology>
    </subcellularLocation>
    <subcellularLocation>
        <location evidence="1">Golgi apparatus membrane</location>
        <topology evidence="1">Single-pass type II membrane protein</topology>
    </subcellularLocation>
</comment>
<gene>
    <name evidence="21" type="ORF">C2E21_4347</name>
</gene>
<comment type="caution">
    <text evidence="21">The sequence shown here is derived from an EMBL/GenBank/DDBJ whole genome shotgun (WGS) entry which is preliminary data.</text>
</comment>
<evidence type="ECO:0000256" key="11">
    <source>
        <dbReference type="ARBA" id="ARBA00022968"/>
    </source>
</evidence>
<comment type="pathway">
    <text evidence="3">Protein modification; protein glycosylation.</text>
</comment>
<dbReference type="GO" id="GO:0106245">
    <property type="term" value="F:L-serine-phosphatidylethanolamine phosphatidyltransferase activity"/>
    <property type="evidence" value="ECO:0007669"/>
    <property type="project" value="InterPro"/>
</dbReference>
<keyword evidence="6 18" id="KW-0444">Lipid biosynthesis</keyword>
<evidence type="ECO:0000256" key="9">
    <source>
        <dbReference type="ARBA" id="ARBA00022692"/>
    </source>
</evidence>
<dbReference type="UniPathway" id="UPA00378"/>
<keyword evidence="16 18" id="KW-0594">Phospholipid biosynthesis</keyword>
<evidence type="ECO:0000256" key="17">
    <source>
        <dbReference type="ARBA" id="ARBA00023264"/>
    </source>
</evidence>
<evidence type="ECO:0000256" key="4">
    <source>
        <dbReference type="ARBA" id="ARBA00005189"/>
    </source>
</evidence>
<feature type="region of interest" description="Disordered" evidence="20">
    <location>
        <begin position="850"/>
        <end position="898"/>
    </location>
</feature>
<keyword evidence="7" id="KW-0328">Glycosyltransferase</keyword>
<feature type="coiled-coil region" evidence="19">
    <location>
        <begin position="1162"/>
        <end position="1192"/>
    </location>
</feature>
<dbReference type="PANTHER" id="PTHR15362">
    <property type="entry name" value="PHOSPHATIDYLINOSITOL SYNTHASE"/>
    <property type="match status" value="1"/>
</dbReference>
<keyword evidence="8 18" id="KW-0808">Transferase</keyword>
<sequence length="1393" mass="151870">MRALVRGLAASFASAVTMEPLAQPISMELAREQHDAYVQLLKQLLPGGLTELPADDRHPDCCFIEDTAVVAGSTAVISRIGTASRQGEEGPVAEALAALGCTVKRLHPPATLDGGDVLQLPGSTHILVGLSRRTNAEGVAQLAAALPNHSVHAVPLPAGLHLKSLVTALDASTLLLADTPAGRALGAELAALPGLAGTQLGHEFVPDPVCSNVLLLDDRQVVTQGSDPATEQLLDRLKPLAAMAPRRQPASEKAMESIDPRTRFLYTPHTVTFLLLGLAVLIYVAHPFHPDPRPADPEAAAAVGYLNAKTGIWAIILVFLGYSVVQGPTPPMVRPHPAFWRLVHGIMVVYLLFMVYMLMQNVHDARQFLKHLYPELGVELPERHYGTDCRLWVPGEGVNWKVIHATVWDEFVLAHTLGWWGKALFIRNYTLLWFISIAFELCEKTLQHWLPNFNECWWDSWLLDVAICNAIGIYTGMWTVRYFKSKQYNWSGISQQPSLLAKAKRGLMQFTPYSWDNFEWQVFSSPKRCLQCLFICGVELLFEVNHFFLKALLWVPPTNPLNTYRLTITFLIALPGFKEYYEFIEQDGSSNPFTKLGTFAWLALAIALVETLVCIKFGKGLFPQPWPREVVLAWSIAGSIFAVLFGPDGAPMQAGLFGGQQLPGAAIMPGQQQQETQPFQLPFGGAAQLPFKRSRQADLSEQQQQAGLLRLAQPSMNVNEKVAVPKELLVEFTAPGLRIPLRQALDMGYVQQPAEAALLDLLPPPEQQATFKTSSRPSLASMLRHYEKKRQQDVADTAAAAGDTAADGADTAASAGGGAAAQQVGSVPQRVAADLANELQFTLQQAEEAALREKRAAEEQEAEEQEEEQEEGRRHEQHRGSSQGGNGADGQAAGDEDGSAFQDLSQALLKQGIQRKPLALGANHVQPAVRGSQGSTDAGSAAAAGSGVRMLVGVVSACCTEKAAERRAILRDTWARTIQESHPGINLRFFLAQPPDAGTAARWLPALQAELERHNDTVVLRGEDTYKNLPNKTLRLLRYALAHPAGYTHVMKTDDDCYVRISKVVEALSDPPQEPPAGTLTLGGAPKLPLGLHRRHLLPATLAQLRDMAGRDGSPLHTDGMQLVNMTKLVRQLGAAAGRTLVDDAEGRATSLAQIEQNAKVAQRAQQAALQLAEQGREAEEQQQAVQEQQQGLAKQVVAAAGGAGGRGSGRAGGHKLLPPRMTGVYLGCLENKGGFFPIRDQASKWYVPYEELPDESIPFAVKYLAGWGVVLSRDLATHAVSKANLFQRRPELAPAWFGPLAWEDVMLGLLLEDVADPQDHFGFRPAWRACPADTAVKHLDVDAPRLFRGLYEQDVSGLWDDKPVQCASGDYLVGDYAGWKAWRDQLPTVERV</sequence>
<feature type="transmembrane region" description="Helical" evidence="18">
    <location>
        <begin position="532"/>
        <end position="555"/>
    </location>
</feature>
<comment type="function">
    <text evidence="18">Catalyzes a base-exchange reaction in which the polar head group of phosphatidylethanolamine (PE) is replaced by L-serine.</text>
</comment>
<feature type="transmembrane region" description="Helical" evidence="18">
    <location>
        <begin position="630"/>
        <end position="647"/>
    </location>
</feature>
<evidence type="ECO:0000256" key="7">
    <source>
        <dbReference type="ARBA" id="ARBA00022676"/>
    </source>
</evidence>
<dbReference type="GO" id="GO:0006646">
    <property type="term" value="P:phosphatidylethanolamine biosynthetic process"/>
    <property type="evidence" value="ECO:0007669"/>
    <property type="project" value="UniProtKB-UniPathway"/>
</dbReference>
<evidence type="ECO:0000256" key="3">
    <source>
        <dbReference type="ARBA" id="ARBA00004922"/>
    </source>
</evidence>
<comment type="similarity">
    <text evidence="18">Belongs to the CDP-alcohol phosphatidyltransferase class-I family.</text>
</comment>
<dbReference type="GO" id="GO:0003882">
    <property type="term" value="F:CDP-diacylglycerol-serine O-phosphatidyltransferase activity"/>
    <property type="evidence" value="ECO:0007669"/>
    <property type="project" value="UniProtKB-UniRule"/>
</dbReference>
<feature type="transmembrane region" description="Helical" evidence="18">
    <location>
        <begin position="461"/>
        <end position="480"/>
    </location>
</feature>
<evidence type="ECO:0000256" key="16">
    <source>
        <dbReference type="ARBA" id="ARBA00023209"/>
    </source>
</evidence>
<keyword evidence="14 18" id="KW-0443">Lipid metabolism</keyword>
<comment type="catalytic activity">
    <reaction evidence="18">
        <text>a CDP-1,2-diacyl-sn-glycerol + L-serine = a 1,2-diacyl-sn-glycero-3-phospho-L-serine + CMP + H(+)</text>
        <dbReference type="Rhea" id="RHEA:16913"/>
        <dbReference type="ChEBI" id="CHEBI:15378"/>
        <dbReference type="ChEBI" id="CHEBI:33384"/>
        <dbReference type="ChEBI" id="CHEBI:57262"/>
        <dbReference type="ChEBI" id="CHEBI:58332"/>
        <dbReference type="ChEBI" id="CHEBI:60377"/>
        <dbReference type="EC" id="2.7.8.8"/>
    </reaction>
</comment>
<dbReference type="SUPFAM" id="SSF55909">
    <property type="entry name" value="Pentein"/>
    <property type="match status" value="1"/>
</dbReference>
<feature type="transmembrane region" description="Helical" evidence="18">
    <location>
        <begin position="306"/>
        <end position="326"/>
    </location>
</feature>
<evidence type="ECO:0000256" key="18">
    <source>
        <dbReference type="RuleBase" id="RU368094"/>
    </source>
</evidence>
<dbReference type="Gene3D" id="3.75.10.10">
    <property type="entry name" value="L-arginine/glycine Amidinotransferase, Chain A"/>
    <property type="match status" value="1"/>
</dbReference>
<evidence type="ECO:0000256" key="20">
    <source>
        <dbReference type="SAM" id="MobiDB-lite"/>
    </source>
</evidence>
<dbReference type="EC" id="2.7.8.8" evidence="18"/>
<dbReference type="GO" id="GO:0016758">
    <property type="term" value="F:hexosyltransferase activity"/>
    <property type="evidence" value="ECO:0007669"/>
    <property type="project" value="InterPro"/>
</dbReference>
<evidence type="ECO:0000313" key="22">
    <source>
        <dbReference type="Proteomes" id="UP000239899"/>
    </source>
</evidence>
<evidence type="ECO:0000256" key="13">
    <source>
        <dbReference type="ARBA" id="ARBA00023034"/>
    </source>
</evidence>
<dbReference type="Pfam" id="PF02274">
    <property type="entry name" value="ADI"/>
    <property type="match status" value="1"/>
</dbReference>
<evidence type="ECO:0000313" key="21">
    <source>
        <dbReference type="EMBL" id="PRW57105.1"/>
    </source>
</evidence>
<accession>A0A2P6TSR2</accession>
<dbReference type="GO" id="GO:0000139">
    <property type="term" value="C:Golgi membrane"/>
    <property type="evidence" value="ECO:0007669"/>
    <property type="project" value="UniProtKB-SubCell"/>
</dbReference>
<feature type="transmembrane region" description="Helical" evidence="18">
    <location>
        <begin position="338"/>
        <end position="359"/>
    </location>
</feature>
<keyword evidence="19" id="KW-0175">Coiled coil</keyword>
<reference evidence="21 22" key="1">
    <citation type="journal article" date="2018" name="Plant J.">
        <title>Genome sequences of Chlorella sorokiniana UTEX 1602 and Micractinium conductrix SAG 241.80: implications to maltose excretion by a green alga.</title>
        <authorList>
            <person name="Arriola M.B."/>
            <person name="Velmurugan N."/>
            <person name="Zhang Y."/>
            <person name="Plunkett M.H."/>
            <person name="Hondzo H."/>
            <person name="Barney B.M."/>
        </authorList>
    </citation>
    <scope>NUCLEOTIDE SEQUENCE [LARGE SCALE GENOMIC DNA]</scope>
    <source>
        <strain evidence="22">UTEX 1602</strain>
    </source>
</reference>
<feature type="compositionally biased region" description="Acidic residues" evidence="20">
    <location>
        <begin position="859"/>
        <end position="870"/>
    </location>
</feature>
<proteinExistence type="inferred from homology"/>
<evidence type="ECO:0000256" key="5">
    <source>
        <dbReference type="ARBA" id="ARBA00008661"/>
    </source>
</evidence>
<dbReference type="EMBL" id="LHPG02000007">
    <property type="protein sequence ID" value="PRW57105.1"/>
    <property type="molecule type" value="Genomic_DNA"/>
</dbReference>
<evidence type="ECO:0000256" key="2">
    <source>
        <dbReference type="ARBA" id="ARBA00004477"/>
    </source>
</evidence>
<feature type="transmembrane region" description="Helical" evidence="18">
    <location>
        <begin position="264"/>
        <end position="285"/>
    </location>
</feature>
<dbReference type="Pfam" id="PF01762">
    <property type="entry name" value="Galactosyl_T"/>
    <property type="match status" value="1"/>
</dbReference>
<keyword evidence="11" id="KW-0735">Signal-anchor</keyword>
<keyword evidence="9 18" id="KW-0812">Transmembrane</keyword>